<dbReference type="Proteomes" id="UP000439903">
    <property type="component" value="Unassembled WGS sequence"/>
</dbReference>
<accession>A0A8H3XHD7</accession>
<evidence type="ECO:0000313" key="1">
    <source>
        <dbReference type="EMBL" id="KAF0464624.1"/>
    </source>
</evidence>
<dbReference type="AlphaFoldDB" id="A0A8H3XHD7"/>
<organism evidence="1 2">
    <name type="scientific">Gigaspora margarita</name>
    <dbReference type="NCBI Taxonomy" id="4874"/>
    <lineage>
        <taxon>Eukaryota</taxon>
        <taxon>Fungi</taxon>
        <taxon>Fungi incertae sedis</taxon>
        <taxon>Mucoromycota</taxon>
        <taxon>Glomeromycotina</taxon>
        <taxon>Glomeromycetes</taxon>
        <taxon>Diversisporales</taxon>
        <taxon>Gigasporaceae</taxon>
        <taxon>Gigaspora</taxon>
    </lineage>
</organism>
<proteinExistence type="predicted"/>
<comment type="caution">
    <text evidence="1">The sequence shown here is derived from an EMBL/GenBank/DDBJ whole genome shotgun (WGS) entry which is preliminary data.</text>
</comment>
<name>A0A8H3XHD7_GIGMA</name>
<sequence>MNAVLEFEELVLDGIKSSIVKSWSRKNLKRIKTQYSNLPKNLERSHSCEIDEIDDNLGWYYWDRTEAKKGKRIREKDKLDRLENLTKIDPASYKVLEEFDKRKEKIETVPTEPRKIANVKLWSFL</sequence>
<evidence type="ECO:0000313" key="2">
    <source>
        <dbReference type="Proteomes" id="UP000439903"/>
    </source>
</evidence>
<reference evidence="1 2" key="1">
    <citation type="journal article" date="2019" name="Environ. Microbiol.">
        <title>At the nexus of three kingdoms: the genome of the mycorrhizal fungus Gigaspora margarita provides insights into plant, endobacterial and fungal interactions.</title>
        <authorList>
            <person name="Venice F."/>
            <person name="Ghignone S."/>
            <person name="Salvioli di Fossalunga A."/>
            <person name="Amselem J."/>
            <person name="Novero M."/>
            <person name="Xianan X."/>
            <person name="Sedzielewska Toro K."/>
            <person name="Morin E."/>
            <person name="Lipzen A."/>
            <person name="Grigoriev I.V."/>
            <person name="Henrissat B."/>
            <person name="Martin F.M."/>
            <person name="Bonfante P."/>
        </authorList>
    </citation>
    <scope>NUCLEOTIDE SEQUENCE [LARGE SCALE GENOMIC DNA]</scope>
    <source>
        <strain evidence="1 2">BEG34</strain>
    </source>
</reference>
<dbReference type="EMBL" id="WTPW01000990">
    <property type="protein sequence ID" value="KAF0464624.1"/>
    <property type="molecule type" value="Genomic_DNA"/>
</dbReference>
<keyword evidence="2" id="KW-1185">Reference proteome</keyword>
<protein>
    <submittedName>
        <fullName evidence="1">Uncharacterized protein</fullName>
    </submittedName>
</protein>
<gene>
    <name evidence="1" type="ORF">F8M41_026477</name>
</gene>